<proteinExistence type="predicted"/>
<dbReference type="AlphaFoldDB" id="B4R135"/>
<keyword evidence="2" id="KW-1185">Reference proteome</keyword>
<sequence>MDERWMMEPHQEQDLKLEYGMRDAGCRMLAAGFWMLDVGRGSYCWTDCHGSILFW</sequence>
<accession>B4R135</accession>
<name>B4R135_DROSI</name>
<dbReference type="HOGENOM" id="CLU_3034615_0_0_1"/>
<dbReference type="EMBL" id="CM000364">
    <property type="protein sequence ID" value="EDX12122.1"/>
    <property type="molecule type" value="Genomic_DNA"/>
</dbReference>
<reference evidence="1 2" key="1">
    <citation type="journal article" date="2007" name="Nature">
        <title>Evolution of genes and genomes on the Drosophila phylogeny.</title>
        <authorList>
            <consortium name="Drosophila 12 Genomes Consortium"/>
            <person name="Clark A.G."/>
            <person name="Eisen M.B."/>
            <person name="Smith D.R."/>
            <person name="Bergman C.M."/>
            <person name="Oliver B."/>
            <person name="Markow T.A."/>
            <person name="Kaufman T.C."/>
            <person name="Kellis M."/>
            <person name="Gelbart W."/>
            <person name="Iyer V.N."/>
            <person name="Pollard D.A."/>
            <person name="Sackton T.B."/>
            <person name="Larracuente A.M."/>
            <person name="Singh N.D."/>
            <person name="Abad J.P."/>
            <person name="Abt D.N."/>
            <person name="Adryan B."/>
            <person name="Aguade M."/>
            <person name="Akashi H."/>
            <person name="Anderson W.W."/>
            <person name="Aquadro C.F."/>
            <person name="Ardell D.H."/>
            <person name="Arguello R."/>
            <person name="Artieri C.G."/>
            <person name="Barbash D.A."/>
            <person name="Barker D."/>
            <person name="Barsanti P."/>
            <person name="Batterham P."/>
            <person name="Batzoglou S."/>
            <person name="Begun D."/>
            <person name="Bhutkar A."/>
            <person name="Blanco E."/>
            <person name="Bosak S.A."/>
            <person name="Bradley R.K."/>
            <person name="Brand A.D."/>
            <person name="Brent M.R."/>
            <person name="Brooks A.N."/>
            <person name="Brown R.H."/>
            <person name="Butlin R.K."/>
            <person name="Caggese C."/>
            <person name="Calvi B.R."/>
            <person name="Bernardo de Carvalho A."/>
            <person name="Caspi A."/>
            <person name="Castrezana S."/>
            <person name="Celniker S.E."/>
            <person name="Chang J.L."/>
            <person name="Chapple C."/>
            <person name="Chatterji S."/>
            <person name="Chinwalla A."/>
            <person name="Civetta A."/>
            <person name="Clifton S.W."/>
            <person name="Comeron J.M."/>
            <person name="Costello J.C."/>
            <person name="Coyne J.A."/>
            <person name="Daub J."/>
            <person name="David R.G."/>
            <person name="Delcher A.L."/>
            <person name="Delehaunty K."/>
            <person name="Do C.B."/>
            <person name="Ebling H."/>
            <person name="Edwards K."/>
            <person name="Eickbush T."/>
            <person name="Evans J.D."/>
            <person name="Filipski A."/>
            <person name="Findeiss S."/>
            <person name="Freyhult E."/>
            <person name="Fulton L."/>
            <person name="Fulton R."/>
            <person name="Garcia A.C."/>
            <person name="Gardiner A."/>
            <person name="Garfield D.A."/>
            <person name="Garvin B.E."/>
            <person name="Gibson G."/>
            <person name="Gilbert D."/>
            <person name="Gnerre S."/>
            <person name="Godfrey J."/>
            <person name="Good R."/>
            <person name="Gotea V."/>
            <person name="Gravely B."/>
            <person name="Greenberg A.J."/>
            <person name="Griffiths-Jones S."/>
            <person name="Gross S."/>
            <person name="Guigo R."/>
            <person name="Gustafson E.A."/>
            <person name="Haerty W."/>
            <person name="Hahn M.W."/>
            <person name="Halligan D.L."/>
            <person name="Halpern A.L."/>
            <person name="Halter G.M."/>
            <person name="Han M.V."/>
            <person name="Heger A."/>
            <person name="Hillier L."/>
            <person name="Hinrichs A.S."/>
            <person name="Holmes I."/>
            <person name="Hoskins R.A."/>
            <person name="Hubisz M.J."/>
            <person name="Hultmark D."/>
            <person name="Huntley M.A."/>
            <person name="Jaffe D.B."/>
            <person name="Jagadeeshan S."/>
            <person name="Jeck W.R."/>
            <person name="Johnson J."/>
            <person name="Jones C.D."/>
            <person name="Jordan W.C."/>
            <person name="Karpen G.H."/>
            <person name="Kataoka E."/>
            <person name="Keightley P.D."/>
            <person name="Kheradpour P."/>
            <person name="Kirkness E.F."/>
            <person name="Koerich L.B."/>
            <person name="Kristiansen K."/>
            <person name="Kudrna D."/>
            <person name="Kulathinal R.J."/>
            <person name="Kumar S."/>
            <person name="Kwok R."/>
            <person name="Lander E."/>
            <person name="Langley C.H."/>
            <person name="Lapoint R."/>
            <person name="Lazzaro B.P."/>
            <person name="Lee S.J."/>
            <person name="Levesque L."/>
            <person name="Li R."/>
            <person name="Lin C.F."/>
            <person name="Lin M.F."/>
            <person name="Lindblad-Toh K."/>
            <person name="Llopart A."/>
            <person name="Long M."/>
            <person name="Low L."/>
            <person name="Lozovsky E."/>
            <person name="Lu J."/>
            <person name="Luo M."/>
            <person name="Machado C.A."/>
            <person name="Makalowski W."/>
            <person name="Marzo M."/>
            <person name="Matsuda M."/>
            <person name="Matzkin L."/>
            <person name="McAllister B."/>
            <person name="McBride C.S."/>
            <person name="McKernan B."/>
            <person name="McKernan K."/>
            <person name="Mendez-Lago M."/>
            <person name="Minx P."/>
            <person name="Mollenhauer M.U."/>
            <person name="Montooth K."/>
            <person name="Mount S.M."/>
            <person name="Mu X."/>
            <person name="Myers E."/>
            <person name="Negre B."/>
            <person name="Newfeld S."/>
            <person name="Nielsen R."/>
            <person name="Noor M.A."/>
            <person name="O'Grady P."/>
            <person name="Pachter L."/>
            <person name="Papaceit M."/>
            <person name="Parisi M.J."/>
            <person name="Parisi M."/>
            <person name="Parts L."/>
            <person name="Pedersen J.S."/>
            <person name="Pesole G."/>
            <person name="Phillippy A.M."/>
            <person name="Ponting C.P."/>
            <person name="Pop M."/>
            <person name="Porcelli D."/>
            <person name="Powell J.R."/>
            <person name="Prohaska S."/>
            <person name="Pruitt K."/>
            <person name="Puig M."/>
            <person name="Quesneville H."/>
            <person name="Ram K.R."/>
            <person name="Rand D."/>
            <person name="Rasmussen M.D."/>
            <person name="Reed L.K."/>
            <person name="Reenan R."/>
            <person name="Reily A."/>
            <person name="Remington K.A."/>
            <person name="Rieger T.T."/>
            <person name="Ritchie M.G."/>
            <person name="Robin C."/>
            <person name="Rogers Y.H."/>
            <person name="Rohde C."/>
            <person name="Rozas J."/>
            <person name="Rubenfield M.J."/>
            <person name="Ruiz A."/>
            <person name="Russo S."/>
            <person name="Salzberg S.L."/>
            <person name="Sanchez-Gracia A."/>
            <person name="Saranga D.J."/>
            <person name="Sato H."/>
            <person name="Schaeffer S.W."/>
            <person name="Schatz M.C."/>
            <person name="Schlenke T."/>
            <person name="Schwartz R."/>
            <person name="Segarra C."/>
            <person name="Singh R.S."/>
            <person name="Sirot L."/>
            <person name="Sirota M."/>
            <person name="Sisneros N.B."/>
            <person name="Smith C.D."/>
            <person name="Smith T.F."/>
            <person name="Spieth J."/>
            <person name="Stage D.E."/>
            <person name="Stark A."/>
            <person name="Stephan W."/>
            <person name="Strausberg R.L."/>
            <person name="Strempel S."/>
            <person name="Sturgill D."/>
            <person name="Sutton G."/>
            <person name="Sutton G.G."/>
            <person name="Tao W."/>
            <person name="Teichmann S."/>
            <person name="Tobari Y.N."/>
            <person name="Tomimura Y."/>
            <person name="Tsolas J.M."/>
            <person name="Valente V.L."/>
            <person name="Venter E."/>
            <person name="Venter J.C."/>
            <person name="Vicario S."/>
            <person name="Vieira F.G."/>
            <person name="Vilella A.J."/>
            <person name="Villasante A."/>
            <person name="Walenz B."/>
            <person name="Wang J."/>
            <person name="Wasserman M."/>
            <person name="Watts T."/>
            <person name="Wilson D."/>
            <person name="Wilson R.K."/>
            <person name="Wing R.A."/>
            <person name="Wolfner M.F."/>
            <person name="Wong A."/>
            <person name="Wong G.K."/>
            <person name="Wu C.I."/>
            <person name="Wu G."/>
            <person name="Yamamoto D."/>
            <person name="Yang H.P."/>
            <person name="Yang S.P."/>
            <person name="Yorke J.A."/>
            <person name="Yoshida K."/>
            <person name="Zdobnov E."/>
            <person name="Zhang P."/>
            <person name="Zhang Y."/>
            <person name="Zimin A.V."/>
            <person name="Baldwin J."/>
            <person name="Abdouelleil A."/>
            <person name="Abdulkadir J."/>
            <person name="Abebe A."/>
            <person name="Abera B."/>
            <person name="Abreu J."/>
            <person name="Acer S.C."/>
            <person name="Aftuck L."/>
            <person name="Alexander A."/>
            <person name="An P."/>
            <person name="Anderson E."/>
            <person name="Anderson S."/>
            <person name="Arachi H."/>
            <person name="Azer M."/>
            <person name="Bachantsang P."/>
            <person name="Barry A."/>
            <person name="Bayul T."/>
            <person name="Berlin A."/>
            <person name="Bessette D."/>
            <person name="Bloom T."/>
            <person name="Blye J."/>
            <person name="Boguslavskiy L."/>
            <person name="Bonnet C."/>
            <person name="Boukhgalter B."/>
            <person name="Bourzgui I."/>
            <person name="Brown A."/>
            <person name="Cahill P."/>
            <person name="Channer S."/>
            <person name="Cheshatsang Y."/>
            <person name="Chuda L."/>
            <person name="Citroen M."/>
            <person name="Collymore A."/>
            <person name="Cooke P."/>
            <person name="Costello M."/>
            <person name="D'Aco K."/>
            <person name="Daza R."/>
            <person name="De Haan G."/>
            <person name="DeGray S."/>
            <person name="DeMaso C."/>
            <person name="Dhargay N."/>
            <person name="Dooley K."/>
            <person name="Dooley E."/>
            <person name="Doricent M."/>
            <person name="Dorje P."/>
            <person name="Dorjee K."/>
            <person name="Dupes A."/>
            <person name="Elong R."/>
            <person name="Falk J."/>
            <person name="Farina A."/>
            <person name="Faro S."/>
            <person name="Ferguson D."/>
            <person name="Fisher S."/>
            <person name="Foley C.D."/>
            <person name="Franke A."/>
            <person name="Friedrich D."/>
            <person name="Gadbois L."/>
            <person name="Gearin G."/>
            <person name="Gearin C.R."/>
            <person name="Giannoukos G."/>
            <person name="Goode T."/>
            <person name="Graham J."/>
            <person name="Grandbois E."/>
            <person name="Grewal S."/>
            <person name="Gyaltsen K."/>
            <person name="Hafez N."/>
            <person name="Hagos B."/>
            <person name="Hall J."/>
            <person name="Henson C."/>
            <person name="Hollinger A."/>
            <person name="Honan T."/>
            <person name="Huard M.D."/>
            <person name="Hughes L."/>
            <person name="Hurhula B."/>
            <person name="Husby M.E."/>
            <person name="Kamat A."/>
            <person name="Kanga B."/>
            <person name="Kashin S."/>
            <person name="Khazanovich D."/>
            <person name="Kisner P."/>
            <person name="Lance K."/>
            <person name="Lara M."/>
            <person name="Lee W."/>
            <person name="Lennon N."/>
            <person name="Letendre F."/>
            <person name="LeVine R."/>
            <person name="Lipovsky A."/>
            <person name="Liu X."/>
            <person name="Liu J."/>
            <person name="Liu S."/>
            <person name="Lokyitsang T."/>
            <person name="Lokyitsang Y."/>
            <person name="Lubonja R."/>
            <person name="Lui A."/>
            <person name="MacDonald P."/>
            <person name="Magnisalis V."/>
            <person name="Maru K."/>
            <person name="Matthews C."/>
            <person name="McCusker W."/>
            <person name="McDonough S."/>
            <person name="Mehta T."/>
            <person name="Meldrim J."/>
            <person name="Meneus L."/>
            <person name="Mihai O."/>
            <person name="Mihalev A."/>
            <person name="Mihova T."/>
            <person name="Mittelman R."/>
            <person name="Mlenga V."/>
            <person name="Montmayeur A."/>
            <person name="Mulrain L."/>
            <person name="Navidi A."/>
            <person name="Naylor J."/>
            <person name="Negash T."/>
            <person name="Nguyen T."/>
            <person name="Nguyen N."/>
            <person name="Nicol R."/>
            <person name="Norbu C."/>
            <person name="Norbu N."/>
            <person name="Novod N."/>
            <person name="O'Neill B."/>
            <person name="Osman S."/>
            <person name="Markiewicz E."/>
            <person name="Oyono O.L."/>
            <person name="Patti C."/>
            <person name="Phunkhang P."/>
            <person name="Pierre F."/>
            <person name="Priest M."/>
            <person name="Raghuraman S."/>
            <person name="Rege F."/>
            <person name="Reyes R."/>
            <person name="Rise C."/>
            <person name="Rogov P."/>
            <person name="Ross K."/>
            <person name="Ryan E."/>
            <person name="Settipalli S."/>
            <person name="Shea T."/>
            <person name="Sherpa N."/>
            <person name="Shi L."/>
            <person name="Shih D."/>
            <person name="Sparrow T."/>
            <person name="Spaulding J."/>
            <person name="Stalker J."/>
            <person name="Stange-Thomann N."/>
            <person name="Stavropoulos S."/>
            <person name="Stone C."/>
            <person name="Strader C."/>
            <person name="Tesfaye S."/>
            <person name="Thomson T."/>
            <person name="Thoulutsang Y."/>
            <person name="Thoulutsang D."/>
            <person name="Topham K."/>
            <person name="Topping I."/>
            <person name="Tsamla T."/>
            <person name="Vassiliev H."/>
            <person name="Vo A."/>
            <person name="Wangchuk T."/>
            <person name="Wangdi T."/>
            <person name="Weiand M."/>
            <person name="Wilkinson J."/>
            <person name="Wilson A."/>
            <person name="Yadav S."/>
            <person name="Young G."/>
            <person name="Yu Q."/>
            <person name="Zembek L."/>
            <person name="Zhong D."/>
            <person name="Zimmer A."/>
            <person name="Zwirko Z."/>
            <person name="Jaffe D.B."/>
            <person name="Alvarez P."/>
            <person name="Brockman W."/>
            <person name="Butler J."/>
            <person name="Chin C."/>
            <person name="Gnerre S."/>
            <person name="Grabherr M."/>
            <person name="Kleber M."/>
            <person name="Mauceli E."/>
            <person name="MacCallum I."/>
        </authorList>
    </citation>
    <scope>NUCLEOTIDE SEQUENCE [LARGE SCALE GENOMIC DNA]</scope>
    <source>
        <strain evidence="2">white501</strain>
    </source>
</reference>
<evidence type="ECO:0000313" key="2">
    <source>
        <dbReference type="Proteomes" id="UP000000304"/>
    </source>
</evidence>
<dbReference type="Proteomes" id="UP000000304">
    <property type="component" value="Chromosome 3R"/>
</dbReference>
<protein>
    <submittedName>
        <fullName evidence="1">GD20001</fullName>
    </submittedName>
</protein>
<gene>
    <name evidence="1" type="primary">Dsim\GD20001</name>
    <name evidence="1" type="ORF">Dsim_GD20001</name>
</gene>
<evidence type="ECO:0000313" key="1">
    <source>
        <dbReference type="EMBL" id="EDX12122.1"/>
    </source>
</evidence>
<organism evidence="1 2">
    <name type="scientific">Drosophila simulans</name>
    <name type="common">Fruit fly</name>
    <dbReference type="NCBI Taxonomy" id="7240"/>
    <lineage>
        <taxon>Eukaryota</taxon>
        <taxon>Metazoa</taxon>
        <taxon>Ecdysozoa</taxon>
        <taxon>Arthropoda</taxon>
        <taxon>Hexapoda</taxon>
        <taxon>Insecta</taxon>
        <taxon>Pterygota</taxon>
        <taxon>Neoptera</taxon>
        <taxon>Endopterygota</taxon>
        <taxon>Diptera</taxon>
        <taxon>Brachycera</taxon>
        <taxon>Muscomorpha</taxon>
        <taxon>Ephydroidea</taxon>
        <taxon>Drosophilidae</taxon>
        <taxon>Drosophila</taxon>
        <taxon>Sophophora</taxon>
    </lineage>
</organism>